<dbReference type="Pfam" id="PF03914">
    <property type="entry name" value="CBF"/>
    <property type="match status" value="1"/>
</dbReference>
<proteinExistence type="inferred from homology"/>
<dbReference type="InterPro" id="IPR005612">
    <property type="entry name" value="CCAAT-binding_factor"/>
</dbReference>
<reference evidence="3" key="1">
    <citation type="submission" date="2020-05" db="UniProtKB">
        <authorList>
            <consortium name="EnsemblMetazoa"/>
        </authorList>
    </citation>
    <scope>IDENTIFICATION</scope>
    <source>
        <strain evidence="3">BB02</strain>
    </source>
</reference>
<dbReference type="Gene3D" id="2.130.10.10">
    <property type="entry name" value="YVTN repeat-like/Quinoprotein amine dehydrogenase"/>
    <property type="match status" value="1"/>
</dbReference>
<dbReference type="VEuPathDB" id="VectorBase:BGLB033308"/>
<evidence type="ECO:0000256" key="1">
    <source>
        <dbReference type="ARBA" id="ARBA00007797"/>
    </source>
</evidence>
<dbReference type="KEGG" id="bgt:106074486"/>
<dbReference type="SMART" id="SM00320">
    <property type="entry name" value="WD40"/>
    <property type="match status" value="2"/>
</dbReference>
<protein>
    <recommendedName>
        <fullName evidence="2">CCAAT-binding factor domain-containing protein</fullName>
    </recommendedName>
</protein>
<dbReference type="GO" id="GO:0030692">
    <property type="term" value="C:Noc4p-Nop14p complex"/>
    <property type="evidence" value="ECO:0007669"/>
    <property type="project" value="TreeGrafter"/>
</dbReference>
<dbReference type="Pfam" id="PF00400">
    <property type="entry name" value="WD40"/>
    <property type="match status" value="1"/>
</dbReference>
<dbReference type="InterPro" id="IPR015943">
    <property type="entry name" value="WD40/YVTN_repeat-like_dom_sf"/>
</dbReference>
<dbReference type="OrthoDB" id="10263185at2759"/>
<dbReference type="PANTHER" id="PTHR12455">
    <property type="entry name" value="NUCLEOLAR COMPLEX PROTEIN 4"/>
    <property type="match status" value="1"/>
</dbReference>
<feature type="domain" description="CCAAT-binding factor" evidence="2">
    <location>
        <begin position="307"/>
        <end position="445"/>
    </location>
</feature>
<dbReference type="SUPFAM" id="SSF50978">
    <property type="entry name" value="WD40 repeat-like"/>
    <property type="match status" value="1"/>
</dbReference>
<dbReference type="InterPro" id="IPR036322">
    <property type="entry name" value="WD40_repeat_dom_sf"/>
</dbReference>
<dbReference type="Proteomes" id="UP000076420">
    <property type="component" value="Unassembled WGS sequence"/>
</dbReference>
<evidence type="ECO:0000313" key="4">
    <source>
        <dbReference type="Proteomes" id="UP000076420"/>
    </source>
</evidence>
<dbReference type="InterPro" id="IPR027193">
    <property type="entry name" value="Noc4"/>
</dbReference>
<dbReference type="GO" id="GO:0042254">
    <property type="term" value="P:ribosome biogenesis"/>
    <property type="evidence" value="ECO:0007669"/>
    <property type="project" value="InterPro"/>
</dbReference>
<organism evidence="3 4">
    <name type="scientific">Biomphalaria glabrata</name>
    <name type="common">Bloodfluke planorb</name>
    <name type="synonym">Freshwater snail</name>
    <dbReference type="NCBI Taxonomy" id="6526"/>
    <lineage>
        <taxon>Eukaryota</taxon>
        <taxon>Metazoa</taxon>
        <taxon>Spiralia</taxon>
        <taxon>Lophotrochozoa</taxon>
        <taxon>Mollusca</taxon>
        <taxon>Gastropoda</taxon>
        <taxon>Heterobranchia</taxon>
        <taxon>Euthyneura</taxon>
        <taxon>Panpulmonata</taxon>
        <taxon>Hygrophila</taxon>
        <taxon>Lymnaeoidea</taxon>
        <taxon>Planorbidae</taxon>
        <taxon>Biomphalaria</taxon>
    </lineage>
</organism>
<sequence length="498" mass="55263">MDQEKIASFVKKIKTKTKLILKDLKNANLIIDLLACAQEENKLILCASCQALGTVFLHYVSAKPFLKGDKTAVSAEDANKEDQVSSWLKDQFTATCDVLCDFLSHESLEVRELPDMNKNANSLGNWGTNSPNNFPSPERSYSSIEGQMSTSALNIVWSFGLNRNVPVLNLSDGVRQAIMYSCAHVGIMYDYKNNKQHILQAHLNPITCSAVSQDKRWLVTGDVGPDAMVNIWDTYTGTPIQTMFDPNPKGGVVAVALTPDSRYLATLSALPIQIYGTVEAESTRISTPDGSKIKVIHREHDAAVHALAAHPKLDYPDFYAKLYSMFRPQIFSAKYRARFFHLADTFLSSTHLPSYLVAAFAKRLSRLSLHAPASAVHIAIPFIFNLIARHPSLEVMIGRTDLPSELTSDPYIPDEKEPASCKALDSCLWELQTLEHHYDPSISQKAQKRKVAEQDLSSILETTTSDIVSSYAKKIKKDTIPLNFVKINGLTLAGNFVL</sequence>
<dbReference type="GO" id="GO:0032040">
    <property type="term" value="C:small-subunit processome"/>
    <property type="evidence" value="ECO:0007669"/>
    <property type="project" value="TreeGrafter"/>
</dbReference>
<dbReference type="PANTHER" id="PTHR12455:SF0">
    <property type="entry name" value="NUCLEOLAR COMPLEX PROTEIN 4 HOMOLOG"/>
    <property type="match status" value="1"/>
</dbReference>
<dbReference type="VEuPathDB" id="VectorBase:BGLAX_049493"/>
<dbReference type="AlphaFoldDB" id="A0A2C9LPD9"/>
<dbReference type="InterPro" id="IPR001680">
    <property type="entry name" value="WD40_rpt"/>
</dbReference>
<evidence type="ECO:0000313" key="3">
    <source>
        <dbReference type="EnsemblMetazoa" id="BGLB033308-PA"/>
    </source>
</evidence>
<dbReference type="RefSeq" id="XP_013090725.2">
    <property type="nucleotide sequence ID" value="XM_013235271.2"/>
</dbReference>
<dbReference type="EnsemblMetazoa" id="BGLB033308-RA">
    <property type="protein sequence ID" value="BGLB033308-PA"/>
    <property type="gene ID" value="BGLB033308"/>
</dbReference>
<evidence type="ECO:0000259" key="2">
    <source>
        <dbReference type="Pfam" id="PF03914"/>
    </source>
</evidence>
<dbReference type="STRING" id="6526.A0A2C9LPD9"/>
<name>A0A2C9LPD9_BIOGL</name>
<comment type="similarity">
    <text evidence="1">Belongs to the CBF/MAK21 family.</text>
</comment>
<gene>
    <name evidence="3" type="primary">106074486</name>
</gene>
<accession>A0A2C9LPD9</accession>